<dbReference type="PANTHER" id="PTHR35788:SF1">
    <property type="entry name" value="EXPORTED PROTEIN"/>
    <property type="match status" value="1"/>
</dbReference>
<protein>
    <submittedName>
        <fullName evidence="4">VanW family protein</fullName>
    </submittedName>
</protein>
<sequence>MTQPPRPFADDAPTVQFSAVGGQAAPGGPVTYGEPAPDQPKRSRARILLAGGITAVVLVAVGGSVAYGYAGEVPRGTTVLGIDLGAQSRSEAAAALRAGLTEQAERLEAPLPVRLGERVVEITPADVGLAIDVDATVAAAAESGGGPFSRIFGSRNVAPVVTIDTAKADEVLRAALGKDAQAMTMPAVTFSGTTPKAVHPKPGLGLDPEKSAQTLREGWLGIRPVPVPLVEIHPATSAEEVDKLVAELARPAVAGPVTVTTDRGDVTVPPAAIAKSLVLTADKTGKINPKVDEKKLRAALATPLGKVEVQAKDATMTISGGKPAVVPGADGHRLDTAKLSTDLLGVLPKADGRTVAGTMATTKPKVTAEDVAKLGVKEKVSSFTTNFTGGLTSARSQNIVLVSKETKGAFVMPGKVFSLNTHTGERSYPQGYKDAPTIVGGKLVPGAGGGVSQFVTTLFNATYYAGLEDVEHKPHSYYFSRYPSVIESTIYPPHLDFRFRNNTPYGVLIDTSYTSSSITVTIWSTKIYDSVTTEWGPRRNITKPVTKYLDPGPSCIATSGIDGFSQEAWRIFRKDGKETKREKFSWTYQAEPRFICAKPPA</sequence>
<keyword evidence="2" id="KW-0472">Membrane</keyword>
<evidence type="ECO:0000256" key="2">
    <source>
        <dbReference type="SAM" id="Phobius"/>
    </source>
</evidence>
<dbReference type="RefSeq" id="WP_377247199.1">
    <property type="nucleotide sequence ID" value="NZ_JBHLUH010000009.1"/>
</dbReference>
<evidence type="ECO:0000313" key="4">
    <source>
        <dbReference type="EMBL" id="MFC0527386.1"/>
    </source>
</evidence>
<evidence type="ECO:0000256" key="1">
    <source>
        <dbReference type="SAM" id="MobiDB-lite"/>
    </source>
</evidence>
<evidence type="ECO:0000259" key="3">
    <source>
        <dbReference type="Pfam" id="PF12229"/>
    </source>
</evidence>
<feature type="transmembrane region" description="Helical" evidence="2">
    <location>
        <begin position="47"/>
        <end position="70"/>
    </location>
</feature>
<evidence type="ECO:0000313" key="5">
    <source>
        <dbReference type="Proteomes" id="UP001589867"/>
    </source>
</evidence>
<feature type="region of interest" description="Disordered" evidence="1">
    <location>
        <begin position="19"/>
        <end position="40"/>
    </location>
</feature>
<proteinExistence type="predicted"/>
<reference evidence="4 5" key="1">
    <citation type="submission" date="2024-09" db="EMBL/GenBank/DDBJ databases">
        <authorList>
            <person name="Sun Q."/>
            <person name="Mori K."/>
        </authorList>
    </citation>
    <scope>NUCLEOTIDE SEQUENCE [LARGE SCALE GENOMIC DNA]</scope>
    <source>
        <strain evidence="4 5">TBRC 3947</strain>
    </source>
</reference>
<feature type="domain" description="YoaR-like putative peptidoglycan binding" evidence="3">
    <location>
        <begin position="238"/>
        <end position="355"/>
    </location>
</feature>
<dbReference type="Pfam" id="PF12229">
    <property type="entry name" value="PG_binding_4"/>
    <property type="match status" value="1"/>
</dbReference>
<dbReference type="PANTHER" id="PTHR35788">
    <property type="entry name" value="EXPORTED PROTEIN-RELATED"/>
    <property type="match status" value="1"/>
</dbReference>
<dbReference type="EMBL" id="JBHLUH010000009">
    <property type="protein sequence ID" value="MFC0527386.1"/>
    <property type="molecule type" value="Genomic_DNA"/>
</dbReference>
<organism evidence="4 5">
    <name type="scientific">Phytohabitans kaempferiae</name>
    <dbReference type="NCBI Taxonomy" id="1620943"/>
    <lineage>
        <taxon>Bacteria</taxon>
        <taxon>Bacillati</taxon>
        <taxon>Actinomycetota</taxon>
        <taxon>Actinomycetes</taxon>
        <taxon>Micromonosporales</taxon>
        <taxon>Micromonosporaceae</taxon>
    </lineage>
</organism>
<comment type="caution">
    <text evidence="4">The sequence shown here is derived from an EMBL/GenBank/DDBJ whole genome shotgun (WGS) entry which is preliminary data.</text>
</comment>
<dbReference type="InterPro" id="IPR052913">
    <property type="entry name" value="Glycopeptide_resist_protein"/>
</dbReference>
<dbReference type="Proteomes" id="UP001589867">
    <property type="component" value="Unassembled WGS sequence"/>
</dbReference>
<accession>A0ABV6LYA0</accession>
<feature type="compositionally biased region" description="Low complexity" evidence="1">
    <location>
        <begin position="19"/>
        <end position="29"/>
    </location>
</feature>
<keyword evidence="2" id="KW-0812">Transmembrane</keyword>
<dbReference type="Pfam" id="PF04294">
    <property type="entry name" value="VanW"/>
    <property type="match status" value="1"/>
</dbReference>
<keyword evidence="5" id="KW-1185">Reference proteome</keyword>
<name>A0ABV6LYA0_9ACTN</name>
<gene>
    <name evidence="4" type="ORF">ACFFIA_06915</name>
</gene>
<keyword evidence="2" id="KW-1133">Transmembrane helix</keyword>
<dbReference type="InterPro" id="IPR022029">
    <property type="entry name" value="YoaR-like_PG-bd"/>
</dbReference>
<dbReference type="InterPro" id="IPR007391">
    <property type="entry name" value="Vancomycin_resist_VanW"/>
</dbReference>